<dbReference type="EMBL" id="REGN01002884">
    <property type="protein sequence ID" value="RNA25696.1"/>
    <property type="molecule type" value="Genomic_DNA"/>
</dbReference>
<evidence type="ECO:0000313" key="1">
    <source>
        <dbReference type="EMBL" id="RNA25696.1"/>
    </source>
</evidence>
<accession>A0A3M7RQ68</accession>
<evidence type="ECO:0008006" key="3">
    <source>
        <dbReference type="Google" id="ProtNLM"/>
    </source>
</evidence>
<keyword evidence="2" id="KW-1185">Reference proteome</keyword>
<reference evidence="1 2" key="1">
    <citation type="journal article" date="2018" name="Sci. Rep.">
        <title>Genomic signatures of local adaptation to the degree of environmental predictability in rotifers.</title>
        <authorList>
            <person name="Franch-Gras L."/>
            <person name="Hahn C."/>
            <person name="Garcia-Roger E.M."/>
            <person name="Carmona M.J."/>
            <person name="Serra M."/>
            <person name="Gomez A."/>
        </authorList>
    </citation>
    <scope>NUCLEOTIDE SEQUENCE [LARGE SCALE GENOMIC DNA]</scope>
    <source>
        <strain evidence="1">HYR1</strain>
    </source>
</reference>
<organism evidence="1 2">
    <name type="scientific">Brachionus plicatilis</name>
    <name type="common">Marine rotifer</name>
    <name type="synonym">Brachionus muelleri</name>
    <dbReference type="NCBI Taxonomy" id="10195"/>
    <lineage>
        <taxon>Eukaryota</taxon>
        <taxon>Metazoa</taxon>
        <taxon>Spiralia</taxon>
        <taxon>Gnathifera</taxon>
        <taxon>Rotifera</taxon>
        <taxon>Eurotatoria</taxon>
        <taxon>Monogononta</taxon>
        <taxon>Pseudotrocha</taxon>
        <taxon>Ploima</taxon>
        <taxon>Brachionidae</taxon>
        <taxon>Brachionus</taxon>
    </lineage>
</organism>
<comment type="caution">
    <text evidence="1">The sequence shown here is derived from an EMBL/GenBank/DDBJ whole genome shotgun (WGS) entry which is preliminary data.</text>
</comment>
<sequence length="80" mass="9371">MDDLSCLFGDLNLNLNGGLNLINYKSTSGKITWRCNNTDFLNCPGSVYTFGHYLPIYYIKDHDIMSYLKLLFFFLERKFI</sequence>
<dbReference type="AlphaFoldDB" id="A0A3M7RQ68"/>
<gene>
    <name evidence="1" type="ORF">BpHYR1_020038</name>
</gene>
<dbReference type="Proteomes" id="UP000276133">
    <property type="component" value="Unassembled WGS sequence"/>
</dbReference>
<protein>
    <recommendedName>
        <fullName evidence="3">FLYWCH-type domain-containing protein</fullName>
    </recommendedName>
</protein>
<evidence type="ECO:0000313" key="2">
    <source>
        <dbReference type="Proteomes" id="UP000276133"/>
    </source>
</evidence>
<proteinExistence type="predicted"/>
<name>A0A3M7RQ68_BRAPC</name>